<dbReference type="CDD" id="cd00086">
    <property type="entry name" value="homeodomain"/>
    <property type="match status" value="1"/>
</dbReference>
<evidence type="ECO:0000256" key="10">
    <source>
        <dbReference type="ARBA" id="ARBA00023242"/>
    </source>
</evidence>
<evidence type="ECO:0000256" key="4">
    <source>
        <dbReference type="ARBA" id="ARBA00022771"/>
    </source>
</evidence>
<evidence type="ECO:0000259" key="15">
    <source>
        <dbReference type="PROSITE" id="PS50016"/>
    </source>
</evidence>
<dbReference type="GO" id="GO:0003677">
    <property type="term" value="F:DNA binding"/>
    <property type="evidence" value="ECO:0007669"/>
    <property type="project" value="UniProtKB-UniRule"/>
</dbReference>
<dbReference type="Gene3D" id="1.10.10.60">
    <property type="entry name" value="Homeodomain-like"/>
    <property type="match status" value="1"/>
</dbReference>
<evidence type="ECO:0000256" key="14">
    <source>
        <dbReference type="SAM" id="MobiDB-lite"/>
    </source>
</evidence>
<evidence type="ECO:0000256" key="6">
    <source>
        <dbReference type="ARBA" id="ARBA00023015"/>
    </source>
</evidence>
<dbReference type="FunFam" id="3.30.40.10:FF:000650">
    <property type="entry name" value="Homeobox protein HAT3.1"/>
    <property type="match status" value="1"/>
</dbReference>
<dbReference type="GO" id="GO:0008270">
    <property type="term" value="F:zinc ion binding"/>
    <property type="evidence" value="ECO:0007669"/>
    <property type="project" value="UniProtKB-KW"/>
</dbReference>
<feature type="compositionally biased region" description="Low complexity" evidence="14">
    <location>
        <begin position="402"/>
        <end position="417"/>
    </location>
</feature>
<feature type="DNA-binding region" description="Homeobox" evidence="11">
    <location>
        <begin position="625"/>
        <end position="684"/>
    </location>
</feature>
<dbReference type="InterPro" id="IPR001356">
    <property type="entry name" value="HD"/>
</dbReference>
<feature type="compositionally biased region" description="Basic residues" evidence="14">
    <location>
        <begin position="173"/>
        <end position="184"/>
    </location>
</feature>
<comment type="subcellular location">
    <subcellularLocation>
        <location evidence="1 11 13">Nucleus</location>
    </subcellularLocation>
</comment>
<evidence type="ECO:0000259" key="16">
    <source>
        <dbReference type="PROSITE" id="PS50071"/>
    </source>
</evidence>
<dbReference type="PROSITE" id="PS00027">
    <property type="entry name" value="HOMEOBOX_1"/>
    <property type="match status" value="1"/>
</dbReference>
<evidence type="ECO:0000256" key="7">
    <source>
        <dbReference type="ARBA" id="ARBA00023125"/>
    </source>
</evidence>
<dbReference type="CDD" id="cd15504">
    <property type="entry name" value="PHD_PRHA_like"/>
    <property type="match status" value="1"/>
</dbReference>
<dbReference type="SUPFAM" id="SSF46689">
    <property type="entry name" value="Homeodomain-like"/>
    <property type="match status" value="1"/>
</dbReference>
<feature type="compositionally biased region" description="Basic and acidic residues" evidence="14">
    <location>
        <begin position="585"/>
        <end position="602"/>
    </location>
</feature>
<feature type="compositionally biased region" description="Polar residues" evidence="14">
    <location>
        <begin position="691"/>
        <end position="701"/>
    </location>
</feature>
<dbReference type="InterPro" id="IPR009057">
    <property type="entry name" value="Homeodomain-like_sf"/>
</dbReference>
<dbReference type="InterPro" id="IPR045876">
    <property type="entry name" value="PRHA-like_PHD-finger"/>
</dbReference>
<gene>
    <name evidence="17" type="ORF">OLC1_LOCUS13275</name>
</gene>
<keyword evidence="10 11" id="KW-0539">Nucleus</keyword>
<dbReference type="InterPro" id="IPR013083">
    <property type="entry name" value="Znf_RING/FYVE/PHD"/>
</dbReference>
<keyword evidence="18" id="KW-1185">Reference proteome</keyword>
<keyword evidence="9" id="KW-0804">Transcription</keyword>
<name>A0AAV1DAN6_OLDCO</name>
<keyword evidence="6" id="KW-0805">Transcription regulation</keyword>
<dbReference type="Pfam" id="PF00046">
    <property type="entry name" value="Homeodomain"/>
    <property type="match status" value="1"/>
</dbReference>
<evidence type="ECO:0000313" key="18">
    <source>
        <dbReference type="Proteomes" id="UP001161247"/>
    </source>
</evidence>
<evidence type="ECO:0000256" key="5">
    <source>
        <dbReference type="ARBA" id="ARBA00022833"/>
    </source>
</evidence>
<feature type="compositionally biased region" description="Basic and acidic residues" evidence="14">
    <location>
        <begin position="773"/>
        <end position="785"/>
    </location>
</feature>
<dbReference type="GO" id="GO:0005634">
    <property type="term" value="C:nucleus"/>
    <property type="evidence" value="ECO:0007669"/>
    <property type="project" value="UniProtKB-SubCell"/>
</dbReference>
<feature type="compositionally biased region" description="Acidic residues" evidence="14">
    <location>
        <begin position="467"/>
        <end position="483"/>
    </location>
</feature>
<dbReference type="InterPro" id="IPR017970">
    <property type="entry name" value="Homeobox_CS"/>
</dbReference>
<feature type="domain" description="PHD-type" evidence="15">
    <location>
        <begin position="279"/>
        <end position="336"/>
    </location>
</feature>
<dbReference type="GO" id="GO:0045814">
    <property type="term" value="P:negative regulation of gene expression, epigenetic"/>
    <property type="evidence" value="ECO:0007669"/>
    <property type="project" value="TreeGrafter"/>
</dbReference>
<evidence type="ECO:0000256" key="11">
    <source>
        <dbReference type="PROSITE-ProRule" id="PRU00108"/>
    </source>
</evidence>
<evidence type="ECO:0000256" key="2">
    <source>
        <dbReference type="ARBA" id="ARBA00007427"/>
    </source>
</evidence>
<dbReference type="PROSITE" id="PS50071">
    <property type="entry name" value="HOMEOBOX_2"/>
    <property type="match status" value="1"/>
</dbReference>
<dbReference type="InterPro" id="IPR011011">
    <property type="entry name" value="Znf_FYVE_PHD"/>
</dbReference>
<dbReference type="InterPro" id="IPR001965">
    <property type="entry name" value="Znf_PHD"/>
</dbReference>
<dbReference type="InterPro" id="IPR019787">
    <property type="entry name" value="Znf_PHD-finger"/>
</dbReference>
<sequence>MDVVQNSRVSAGSLSAKQPALEVENGFVSGNHPCESTKISDYESSLPNKPSDCLRNVETEPLLQKQDGDYPTKTGILSSELTNLQESGQVLVSPGESDSAKHVHQNAETAQNNLMNTGGEPMLEDKTPVKSRKRRSSSALPASNRVLRSRSQEKAKDCEPNEEVIEEGATGTTRRKRRKKKVTRKMPVDQFASIKTHLRYLLHRINYEQNLIDAYAGEGWKGQSLEKIKPEKELQRAKSQIFRYKLKIRDLFQRIDTSLAEGKLPETLFDDDGQIDSEDIFCAKCGSKDLTLDNDIILCDGACERGFHQFCLEPPLLKDDIPPGDEGWLCPGCDCKVDCMEMLSDFQGSTFSLLDNWEKVFPEEAAAALSGTKMDDYSGLPSDDSEDDDYDPDKQEQDQMVSAEESSSDDSAGSDYFSADDDNVPARDDKQILGLPSDDSEDDDFDPTAPDLSDHSKQENSGSDFTSDSEGEDVGSILNEDDQNNSPVTGSVGEEVKLGRAKRKSLSDEVAYLLQSSDAPKSARRHVERLDYKKLHQETYGDTSSDSSDEDYGETTGMKRGKRSGGKGSVPQRKNDSVGSIERNYSQEECEKNLIEKSKIEETGSLNGSAEQERTDDGGSNSKSSSRKYKRLEESVVQRLHESFKENQYPKLDVKESLAQELGISLRQVSKWFENARWSSRHSARMESKMVGTNGTSSPENSGKIAQLGQKSLTEGACNGPEKIPPSHSAPNKEEGQSAGVAETKSSTSLNSRKKRGDKSGHDSAYKLPSTERTPEPELHGDTSKSRAVRRSGRLQTKTSS</sequence>
<organism evidence="17 18">
    <name type="scientific">Oldenlandia corymbosa var. corymbosa</name>
    <dbReference type="NCBI Taxonomy" id="529605"/>
    <lineage>
        <taxon>Eukaryota</taxon>
        <taxon>Viridiplantae</taxon>
        <taxon>Streptophyta</taxon>
        <taxon>Embryophyta</taxon>
        <taxon>Tracheophyta</taxon>
        <taxon>Spermatophyta</taxon>
        <taxon>Magnoliopsida</taxon>
        <taxon>eudicotyledons</taxon>
        <taxon>Gunneridae</taxon>
        <taxon>Pentapetalae</taxon>
        <taxon>asterids</taxon>
        <taxon>lamiids</taxon>
        <taxon>Gentianales</taxon>
        <taxon>Rubiaceae</taxon>
        <taxon>Rubioideae</taxon>
        <taxon>Spermacoceae</taxon>
        <taxon>Hedyotis-Oldenlandia complex</taxon>
        <taxon>Oldenlandia</taxon>
    </lineage>
</organism>
<dbReference type="Gene3D" id="3.30.40.10">
    <property type="entry name" value="Zinc/RING finger domain, C3HC4 (zinc finger)"/>
    <property type="match status" value="1"/>
</dbReference>
<dbReference type="AlphaFoldDB" id="A0AAV1DAN6"/>
<dbReference type="SMART" id="SM00249">
    <property type="entry name" value="PHD"/>
    <property type="match status" value="1"/>
</dbReference>
<dbReference type="PANTHER" id="PTHR12628">
    <property type="entry name" value="POLYCOMB-LIKE TRANSCRIPTION FACTOR"/>
    <property type="match status" value="1"/>
</dbReference>
<dbReference type="GO" id="GO:0000981">
    <property type="term" value="F:DNA-binding transcription factor activity, RNA polymerase II-specific"/>
    <property type="evidence" value="ECO:0007669"/>
    <property type="project" value="InterPro"/>
</dbReference>
<proteinExistence type="inferred from homology"/>
<accession>A0AAV1DAN6</accession>
<dbReference type="Pfam" id="PF00628">
    <property type="entry name" value="PHD"/>
    <property type="match status" value="1"/>
</dbReference>
<dbReference type="PROSITE" id="PS50016">
    <property type="entry name" value="ZF_PHD_2"/>
    <property type="match status" value="1"/>
</dbReference>
<dbReference type="PROSITE" id="PS01359">
    <property type="entry name" value="ZF_PHD_1"/>
    <property type="match status" value="1"/>
</dbReference>
<reference evidence="17" key="1">
    <citation type="submission" date="2023-03" db="EMBL/GenBank/DDBJ databases">
        <authorList>
            <person name="Julca I."/>
        </authorList>
    </citation>
    <scope>NUCLEOTIDE SEQUENCE</scope>
</reference>
<dbReference type="Proteomes" id="UP001161247">
    <property type="component" value="Chromosome 4"/>
</dbReference>
<evidence type="ECO:0000256" key="9">
    <source>
        <dbReference type="ARBA" id="ARBA00023163"/>
    </source>
</evidence>
<dbReference type="SMART" id="SM00389">
    <property type="entry name" value="HOX"/>
    <property type="match status" value="1"/>
</dbReference>
<dbReference type="InterPro" id="IPR019786">
    <property type="entry name" value="Zinc_finger_PHD-type_CS"/>
</dbReference>
<evidence type="ECO:0000256" key="1">
    <source>
        <dbReference type="ARBA" id="ARBA00004123"/>
    </source>
</evidence>
<dbReference type="SUPFAM" id="SSF57903">
    <property type="entry name" value="FYVE/PHD zinc finger"/>
    <property type="match status" value="1"/>
</dbReference>
<feature type="compositionally biased region" description="Basic and acidic residues" evidence="14">
    <location>
        <begin position="528"/>
        <end position="539"/>
    </location>
</feature>
<feature type="domain" description="Homeobox" evidence="16">
    <location>
        <begin position="623"/>
        <end position="683"/>
    </location>
</feature>
<evidence type="ECO:0000256" key="8">
    <source>
        <dbReference type="ARBA" id="ARBA00023155"/>
    </source>
</evidence>
<evidence type="ECO:0000256" key="13">
    <source>
        <dbReference type="RuleBase" id="RU000682"/>
    </source>
</evidence>
<feature type="region of interest" description="Disordered" evidence="14">
    <location>
        <begin position="110"/>
        <end position="184"/>
    </location>
</feature>
<keyword evidence="8 11" id="KW-0371">Homeobox</keyword>
<keyword evidence="3" id="KW-0479">Metal-binding</keyword>
<dbReference type="EMBL" id="OX459121">
    <property type="protein sequence ID" value="CAI9104331.1"/>
    <property type="molecule type" value="Genomic_DNA"/>
</dbReference>
<feature type="compositionally biased region" description="Basic and acidic residues" evidence="14">
    <location>
        <begin position="150"/>
        <end position="159"/>
    </location>
</feature>
<evidence type="ECO:0000313" key="17">
    <source>
        <dbReference type="EMBL" id="CAI9104331.1"/>
    </source>
</evidence>
<dbReference type="PANTHER" id="PTHR12628:SF13">
    <property type="entry name" value="HOMEOBOX PROTEIN HAT3.1"/>
    <property type="match status" value="1"/>
</dbReference>
<evidence type="ECO:0000256" key="3">
    <source>
        <dbReference type="ARBA" id="ARBA00022723"/>
    </source>
</evidence>
<protein>
    <submittedName>
        <fullName evidence="17">OLC1v1002979C1</fullName>
    </submittedName>
</protein>
<evidence type="ECO:0000256" key="12">
    <source>
        <dbReference type="PROSITE-ProRule" id="PRU00146"/>
    </source>
</evidence>
<comment type="similarity">
    <text evidence="2">Belongs to the PHD-associated homeobox family.</text>
</comment>
<keyword evidence="7 11" id="KW-0238">DNA-binding</keyword>
<feature type="region of interest" description="Disordered" evidence="14">
    <location>
        <begin position="372"/>
        <end position="633"/>
    </location>
</feature>
<dbReference type="GO" id="GO:0003682">
    <property type="term" value="F:chromatin binding"/>
    <property type="evidence" value="ECO:0007669"/>
    <property type="project" value="TreeGrafter"/>
</dbReference>
<feature type="region of interest" description="Disordered" evidence="14">
    <location>
        <begin position="675"/>
        <end position="801"/>
    </location>
</feature>
<keyword evidence="4 12" id="KW-0863">Zinc-finger</keyword>
<keyword evidence="5" id="KW-0862">Zinc</keyword>